<dbReference type="Gene3D" id="1.20.58.1970">
    <property type="match status" value="1"/>
</dbReference>
<evidence type="ECO:0000313" key="12">
    <source>
        <dbReference type="EMBL" id="ODV83612.1"/>
    </source>
</evidence>
<dbReference type="EMBL" id="KV453862">
    <property type="protein sequence ID" value="ODV83612.1"/>
    <property type="molecule type" value="Genomic_DNA"/>
</dbReference>
<dbReference type="STRING" id="983967.A0A1E4SW12"/>
<dbReference type="InterPro" id="IPR048682">
    <property type="entry name" value="COG4"/>
</dbReference>
<dbReference type="GO" id="GO:0015031">
    <property type="term" value="P:protein transport"/>
    <property type="evidence" value="ECO:0007669"/>
    <property type="project" value="UniProtKB-KW"/>
</dbReference>
<keyword evidence="5" id="KW-0653">Protein transport</keyword>
<keyword evidence="13" id="KW-1185">Reference proteome</keyword>
<dbReference type="InterPro" id="IPR048684">
    <property type="entry name" value="COG4_C"/>
</dbReference>
<evidence type="ECO:0000256" key="1">
    <source>
        <dbReference type="ARBA" id="ARBA00004395"/>
    </source>
</evidence>
<dbReference type="InterPro" id="IPR013167">
    <property type="entry name" value="COG4_M"/>
</dbReference>
<dbReference type="InterPro" id="IPR048680">
    <property type="entry name" value="COG4_N"/>
</dbReference>
<reference evidence="13" key="1">
    <citation type="submission" date="2016-04" db="EMBL/GenBank/DDBJ databases">
        <title>Comparative genomics of biotechnologically important yeasts.</title>
        <authorList>
            <consortium name="DOE Joint Genome Institute"/>
            <person name="Riley R."/>
            <person name="Haridas S."/>
            <person name="Wolfe K.H."/>
            <person name="Lopes M.R."/>
            <person name="Hittinger C.T."/>
            <person name="Goker M."/>
            <person name="Salamov A."/>
            <person name="Wisecaver J."/>
            <person name="Long T.M."/>
            <person name="Aerts A.L."/>
            <person name="Barry K."/>
            <person name="Choi C."/>
            <person name="Clum A."/>
            <person name="Coughlan A.Y."/>
            <person name="Deshpande S."/>
            <person name="Douglass A.P."/>
            <person name="Hanson S.J."/>
            <person name="Klenk H.-P."/>
            <person name="Labutti K."/>
            <person name="Lapidus A."/>
            <person name="Lindquist E."/>
            <person name="Lipzen A."/>
            <person name="Meier-Kolthoff J.P."/>
            <person name="Ohm R.A."/>
            <person name="Otillar R.P."/>
            <person name="Pangilinan J."/>
            <person name="Peng Y."/>
            <person name="Rokas A."/>
            <person name="Rosa C.A."/>
            <person name="Scheuner C."/>
            <person name="Sibirny A.A."/>
            <person name="Slot J.C."/>
            <person name="Stielow J.B."/>
            <person name="Sun H."/>
            <person name="Kurtzman C.P."/>
            <person name="Blackwell M."/>
            <person name="Grigoriev I.V."/>
            <person name="Jeffries T.W."/>
        </authorList>
    </citation>
    <scope>NUCLEOTIDE SEQUENCE [LARGE SCALE GENOMIC DNA]</scope>
    <source>
        <strain evidence="13">NRRL YB-2248</strain>
    </source>
</reference>
<comment type="similarity">
    <text evidence="2">Belongs to the COG4 family.</text>
</comment>
<dbReference type="PANTHER" id="PTHR24016">
    <property type="entry name" value="CONSERVED OLIGOMERIC GOLGI COMPLEX SUBUNIT 4"/>
    <property type="match status" value="1"/>
</dbReference>
<protein>
    <recommendedName>
        <fullName evidence="3">Conserved oligomeric Golgi complex subunit 4</fullName>
    </recommendedName>
    <alternativeName>
        <fullName evidence="8">Component of oligomeric Golgi complex 4</fullName>
    </alternativeName>
</protein>
<evidence type="ECO:0000256" key="10">
    <source>
        <dbReference type="SAM" id="MobiDB-lite"/>
    </source>
</evidence>
<evidence type="ECO:0000256" key="2">
    <source>
        <dbReference type="ARBA" id="ARBA00009215"/>
    </source>
</evidence>
<dbReference type="AlphaFoldDB" id="A0A1E4SW12"/>
<dbReference type="SMART" id="SM00762">
    <property type="entry name" value="Cog4"/>
    <property type="match status" value="1"/>
</dbReference>
<dbReference type="GO" id="GO:0000139">
    <property type="term" value="C:Golgi membrane"/>
    <property type="evidence" value="ECO:0007669"/>
    <property type="project" value="UniProtKB-SubCell"/>
</dbReference>
<dbReference type="Proteomes" id="UP000094801">
    <property type="component" value="Unassembled WGS sequence"/>
</dbReference>
<evidence type="ECO:0000313" key="13">
    <source>
        <dbReference type="Proteomes" id="UP000094801"/>
    </source>
</evidence>
<dbReference type="PANTHER" id="PTHR24016:SF0">
    <property type="entry name" value="CONSERVED OLIGOMERIC GOLGI COMPLEX SUBUNIT 4"/>
    <property type="match status" value="1"/>
</dbReference>
<evidence type="ECO:0000256" key="4">
    <source>
        <dbReference type="ARBA" id="ARBA00022448"/>
    </source>
</evidence>
<evidence type="ECO:0000256" key="7">
    <source>
        <dbReference type="ARBA" id="ARBA00023136"/>
    </source>
</evidence>
<evidence type="ECO:0000256" key="8">
    <source>
        <dbReference type="ARBA" id="ARBA00031340"/>
    </source>
</evidence>
<feature type="coiled-coil region" evidence="9">
    <location>
        <begin position="14"/>
        <end position="57"/>
    </location>
</feature>
<proteinExistence type="inferred from homology"/>
<dbReference type="Pfam" id="PF20662">
    <property type="entry name" value="COG4_C"/>
    <property type="match status" value="1"/>
</dbReference>
<evidence type="ECO:0000256" key="9">
    <source>
        <dbReference type="SAM" id="Coils"/>
    </source>
</evidence>
<keyword evidence="4" id="KW-0813">Transport</keyword>
<dbReference type="OrthoDB" id="47059at2759"/>
<evidence type="ECO:0000259" key="11">
    <source>
        <dbReference type="SMART" id="SM00762"/>
    </source>
</evidence>
<comment type="subcellular location">
    <subcellularLocation>
        <location evidence="1">Golgi apparatus membrane</location>
        <topology evidence="1">Peripheral membrane protein</topology>
    </subcellularLocation>
</comment>
<organism evidence="12 13">
    <name type="scientific">[Candida] arabinofermentans NRRL YB-2248</name>
    <dbReference type="NCBI Taxonomy" id="983967"/>
    <lineage>
        <taxon>Eukaryota</taxon>
        <taxon>Fungi</taxon>
        <taxon>Dikarya</taxon>
        <taxon>Ascomycota</taxon>
        <taxon>Saccharomycotina</taxon>
        <taxon>Pichiomycetes</taxon>
        <taxon>Pichiales</taxon>
        <taxon>Pichiaceae</taxon>
        <taxon>Ogataea</taxon>
        <taxon>Ogataea/Candida clade</taxon>
    </lineage>
</organism>
<gene>
    <name evidence="12" type="ORF">CANARDRAFT_29839</name>
</gene>
<dbReference type="Pfam" id="PF20663">
    <property type="entry name" value="COG4_N"/>
    <property type="match status" value="1"/>
</dbReference>
<accession>A0A1E4SW12</accession>
<feature type="non-terminal residue" evidence="12">
    <location>
        <position position="907"/>
    </location>
</feature>
<evidence type="ECO:0000256" key="6">
    <source>
        <dbReference type="ARBA" id="ARBA00023034"/>
    </source>
</evidence>
<keyword evidence="7" id="KW-0472">Membrane</keyword>
<keyword evidence="6" id="KW-0333">Golgi apparatus</keyword>
<feature type="region of interest" description="Disordered" evidence="10">
    <location>
        <begin position="572"/>
        <end position="602"/>
    </location>
</feature>
<sequence length="907" mass="102303">MSSDNDLLKYGPTKESLQLELLKLEKSLQQATRASQLSKLLSQIESKQTQMDQLLHTLTSKKLIQHHSNIRQLELKRVELSSTLNHSRSLKKIMEDASLLSSKITSKVRLLDFEKSKIKTTKEYVENVKILKNQVQNTHSAVQSKDWLAASIAINRIRQLPDGLITDEFVEFIVPTSDLSEMPDHLVNSWIEELNNIYIQEFNLAAKNKDVQRLTYFFQLFPLIGKTKVGLNCYSNFICDIISEQSRNILRNIQGKSDVRSDFYAQVLFQLYQTIADIVHQHSHIIKKYYGQEVITEILTAIQSECDLQSGLIFDTFWDSKKLDMALMEVSKYGYPILIRSIYDTPSSNSNNGSNNNGTSGFDDDDILVDDDKVISLAEVSNLIDELSTMLNHWSMYCKFFVVTWNESINESKSSAIYPKPLLTSTFMAKIRNKVTRNFDQLCTFAIRRTIEKASLIENLPDLSPQLSLCVKFLSMRQNTTPLSSLMGDDPPVSSVIEDITMSLNLIMLQTLTSGEFMTIKNMISNTRRILENDFLNMLKKKLLDNQPKQNSLLLTQSMIQHLQMSQYKSLYSSSQNGSSTNLVSPRSGTPPIGSNSGGSGGGGFKDTSAAAAASGSLFMKSATSAISAAINLNNNESENSVKLSNFIIILNSISVFQEYLSKLSNNLITKLNQDNLLIIDDQEFNQVLTSLENNVNSDFKLHVNLVASQGTIDSPSVQDRIRSIITTLSSAFIDKSTPIINENINLLFNQTIKSKITKLITDTFKETDYLISSTDSNQQTNTNIASFIKDWNSLMIPYLTTLSKQNFKILLTQAVNYISTQLESKIWSLERKCNSLGSTKLEKQVSDLISEVTKYDYRLRNNFVRITQIVMLLGLDDDEELDGLGGLEWGLTPAERNKARGLRVDR</sequence>
<dbReference type="Pfam" id="PF08318">
    <property type="entry name" value="COG4_m"/>
    <property type="match status" value="1"/>
</dbReference>
<evidence type="ECO:0000256" key="5">
    <source>
        <dbReference type="ARBA" id="ARBA00022927"/>
    </source>
</evidence>
<keyword evidence="9" id="KW-0175">Coiled coil</keyword>
<feature type="domain" description="COG4 transport protein middle alpha-helical bundle" evidence="11">
    <location>
        <begin position="187"/>
        <end position="544"/>
    </location>
</feature>
<evidence type="ECO:0000256" key="3">
    <source>
        <dbReference type="ARBA" id="ARBA00020975"/>
    </source>
</evidence>
<feature type="compositionally biased region" description="Polar residues" evidence="10">
    <location>
        <begin position="572"/>
        <end position="588"/>
    </location>
</feature>
<name>A0A1E4SW12_9ASCO</name>